<keyword evidence="2" id="KW-1185">Reference proteome</keyword>
<comment type="caution">
    <text evidence="1">The sequence shown here is derived from an EMBL/GenBank/DDBJ whole genome shotgun (WGS) entry which is preliminary data.</text>
</comment>
<organism evidence="1 2">
    <name type="scientific">Pistacia integerrima</name>
    <dbReference type="NCBI Taxonomy" id="434235"/>
    <lineage>
        <taxon>Eukaryota</taxon>
        <taxon>Viridiplantae</taxon>
        <taxon>Streptophyta</taxon>
        <taxon>Embryophyta</taxon>
        <taxon>Tracheophyta</taxon>
        <taxon>Spermatophyta</taxon>
        <taxon>Magnoliopsida</taxon>
        <taxon>eudicotyledons</taxon>
        <taxon>Gunneridae</taxon>
        <taxon>Pentapetalae</taxon>
        <taxon>rosids</taxon>
        <taxon>malvids</taxon>
        <taxon>Sapindales</taxon>
        <taxon>Anacardiaceae</taxon>
        <taxon>Pistacia</taxon>
    </lineage>
</organism>
<accession>A0ACC0ZD57</accession>
<gene>
    <name evidence="1" type="ORF">Pint_15335</name>
</gene>
<protein>
    <submittedName>
        <fullName evidence="1">Uncharacterized protein</fullName>
    </submittedName>
</protein>
<reference evidence="2" key="1">
    <citation type="journal article" date="2023" name="G3 (Bethesda)">
        <title>Genome assembly and association tests identify interacting loci associated with vigor, precocity, and sex in interspecific pistachio rootstocks.</title>
        <authorList>
            <person name="Palmer W."/>
            <person name="Jacygrad E."/>
            <person name="Sagayaradj S."/>
            <person name="Cavanaugh K."/>
            <person name="Han R."/>
            <person name="Bertier L."/>
            <person name="Beede B."/>
            <person name="Kafkas S."/>
            <person name="Golino D."/>
            <person name="Preece J."/>
            <person name="Michelmore R."/>
        </authorList>
    </citation>
    <scope>NUCLEOTIDE SEQUENCE [LARGE SCALE GENOMIC DNA]</scope>
</reference>
<proteinExistence type="predicted"/>
<dbReference type="EMBL" id="CM047737">
    <property type="protein sequence ID" value="KAJ0049500.1"/>
    <property type="molecule type" value="Genomic_DNA"/>
</dbReference>
<sequence>MGCLVGLMYYLFHVKIISLLEEKRIHPDFSDPDINEVDIYKFDPSTLPGLSESDSDEQGWYFFCEPYYKYAKSKRASRRTDGGYWKITGRGCDVKNKSGQVIGSKKNLVFYRLGVGATSKEDKTDWVMHEFYVKDENDPRYKKDFVVCFIEKKSNNKSAVSTSDDGQPSDSLSSVSVSHNAENPYTEVESQTSSSHNLISDSGKNITENSFSEVEPQLLQSTNLVTDPGSLFPESTTSAVEPQLLFCGDFVPDQMYHIPEITCLMVDPQLLAESDATNSCDWLNDSPIPSPQLPINPDHYQGFNSSPSSPGFSDDCNVQDFQFDGELGDVISLWDLEN</sequence>
<evidence type="ECO:0000313" key="2">
    <source>
        <dbReference type="Proteomes" id="UP001163603"/>
    </source>
</evidence>
<dbReference type="Proteomes" id="UP001163603">
    <property type="component" value="Chromosome 2"/>
</dbReference>
<evidence type="ECO:0000313" key="1">
    <source>
        <dbReference type="EMBL" id="KAJ0049500.1"/>
    </source>
</evidence>
<name>A0ACC0ZD57_9ROSI</name>